<reference evidence="1" key="1">
    <citation type="submission" date="2013-07" db="EMBL/GenBank/DDBJ databases">
        <title>Sub-species coevolution in mutualistic symbiosis.</title>
        <authorList>
            <person name="Murfin K."/>
            <person name="Klassen J."/>
            <person name="Lee M."/>
            <person name="Forst S."/>
            <person name="Stock P."/>
            <person name="Goodrich-Blair H."/>
        </authorList>
    </citation>
    <scope>NUCLEOTIDE SEQUENCE [LARGE SCALE GENOMIC DNA]</scope>
    <source>
        <strain evidence="1">Kraussei Becker Underwood</strain>
    </source>
</reference>
<protein>
    <submittedName>
        <fullName evidence="1">Uncharacterized protein</fullName>
    </submittedName>
</protein>
<dbReference type="EMBL" id="CBSZ010000019">
    <property type="protein sequence ID" value="CDH22433.1"/>
    <property type="molecule type" value="Genomic_DNA"/>
</dbReference>
<accession>A0A077PMW0</accession>
<proteinExistence type="predicted"/>
<dbReference type="AlphaFoldDB" id="A0A077PMW0"/>
<sequence length="55" mass="6310">MKKWLIPILHRVKSSPDLTSESITEIITLNEKRVLANASTLYSLFTAFLKIEYAD</sequence>
<organism evidence="1">
    <name type="scientific">Xenorhabdus bovienii str. kraussei Becker Underwood</name>
    <dbReference type="NCBI Taxonomy" id="1398204"/>
    <lineage>
        <taxon>Bacteria</taxon>
        <taxon>Pseudomonadati</taxon>
        <taxon>Pseudomonadota</taxon>
        <taxon>Gammaproteobacteria</taxon>
        <taxon>Enterobacterales</taxon>
        <taxon>Morganellaceae</taxon>
        <taxon>Xenorhabdus</taxon>
    </lineage>
</organism>
<name>A0A077PMW0_XENBV</name>
<comment type="caution">
    <text evidence="1">The sequence shown here is derived from an EMBL/GenBank/DDBJ whole genome shotgun (WGS) entry which is preliminary data.</text>
</comment>
<dbReference type="HOGENOM" id="CLU_3031467_0_0_6"/>
<dbReference type="Proteomes" id="UP000028493">
    <property type="component" value="Unassembled WGS sequence"/>
</dbReference>
<gene>
    <name evidence="1" type="ORF">XBKB1_1150025</name>
</gene>
<evidence type="ECO:0000313" key="1">
    <source>
        <dbReference type="EMBL" id="CDH22433.1"/>
    </source>
</evidence>